<feature type="domain" description="Cytochrome C biogenesis protein transmembrane" evidence="7">
    <location>
        <begin position="16"/>
        <end position="212"/>
    </location>
</feature>
<dbReference type="Pfam" id="PF02683">
    <property type="entry name" value="DsbD_TM"/>
    <property type="match status" value="1"/>
</dbReference>
<dbReference type="EMBL" id="JAFBBZ010000001">
    <property type="protein sequence ID" value="MBM7509525.1"/>
    <property type="molecule type" value="Genomic_DNA"/>
</dbReference>
<evidence type="ECO:0000313" key="9">
    <source>
        <dbReference type="Proteomes" id="UP000732378"/>
    </source>
</evidence>
<organism evidence="8 9">
    <name type="scientific">Nocardioides salarius</name>
    <dbReference type="NCBI Taxonomy" id="374513"/>
    <lineage>
        <taxon>Bacteria</taxon>
        <taxon>Bacillati</taxon>
        <taxon>Actinomycetota</taxon>
        <taxon>Actinomycetes</taxon>
        <taxon>Propionibacteriales</taxon>
        <taxon>Nocardioidaceae</taxon>
        <taxon>Nocardioides</taxon>
    </lineage>
</organism>
<evidence type="ECO:0000256" key="2">
    <source>
        <dbReference type="ARBA" id="ARBA00006143"/>
    </source>
</evidence>
<gene>
    <name evidence="8" type="ORF">JOE61_003339</name>
</gene>
<keyword evidence="9" id="KW-1185">Reference proteome</keyword>
<evidence type="ECO:0000256" key="1">
    <source>
        <dbReference type="ARBA" id="ARBA00004141"/>
    </source>
</evidence>
<reference evidence="8 9" key="1">
    <citation type="submission" date="2021-01" db="EMBL/GenBank/DDBJ databases">
        <title>Sequencing the genomes of 1000 actinobacteria strains.</title>
        <authorList>
            <person name="Klenk H.-P."/>
        </authorList>
    </citation>
    <scope>NUCLEOTIDE SEQUENCE [LARGE SCALE GENOMIC DNA]</scope>
    <source>
        <strain evidence="8 9">DSM 18239</strain>
    </source>
</reference>
<comment type="caution">
    <text evidence="8">The sequence shown here is derived from an EMBL/GenBank/DDBJ whole genome shotgun (WGS) entry which is preliminary data.</text>
</comment>
<evidence type="ECO:0000256" key="6">
    <source>
        <dbReference type="SAM" id="Phobius"/>
    </source>
</evidence>
<evidence type="ECO:0000256" key="5">
    <source>
        <dbReference type="ARBA" id="ARBA00023136"/>
    </source>
</evidence>
<dbReference type="RefSeq" id="WP_193671071.1">
    <property type="nucleotide sequence ID" value="NZ_JACDTV010000024.1"/>
</dbReference>
<feature type="transmembrane region" description="Helical" evidence="6">
    <location>
        <begin position="102"/>
        <end position="123"/>
    </location>
</feature>
<comment type="similarity">
    <text evidence="2">Belongs to the DsbD family.</text>
</comment>
<proteinExistence type="inferred from homology"/>
<protein>
    <submittedName>
        <fullName evidence="8">Cytochrome c-type biogenesis protein</fullName>
    </submittedName>
</protein>
<evidence type="ECO:0000259" key="7">
    <source>
        <dbReference type="Pfam" id="PF02683"/>
    </source>
</evidence>
<dbReference type="PANTHER" id="PTHR31272:SF4">
    <property type="entry name" value="CYTOCHROME C-TYPE BIOGENESIS PROTEIN HI_1454-RELATED"/>
    <property type="match status" value="1"/>
</dbReference>
<dbReference type="InterPro" id="IPR051790">
    <property type="entry name" value="Cytochrome_c-biogenesis_DsbD"/>
</dbReference>
<feature type="transmembrane region" description="Helical" evidence="6">
    <location>
        <begin position="68"/>
        <end position="90"/>
    </location>
</feature>
<comment type="subcellular location">
    <subcellularLocation>
        <location evidence="1">Membrane</location>
        <topology evidence="1">Multi-pass membrane protein</topology>
    </subcellularLocation>
</comment>
<keyword evidence="5 6" id="KW-0472">Membrane</keyword>
<evidence type="ECO:0000256" key="3">
    <source>
        <dbReference type="ARBA" id="ARBA00022692"/>
    </source>
</evidence>
<feature type="transmembrane region" description="Helical" evidence="6">
    <location>
        <begin position="143"/>
        <end position="170"/>
    </location>
</feature>
<evidence type="ECO:0000256" key="4">
    <source>
        <dbReference type="ARBA" id="ARBA00022989"/>
    </source>
</evidence>
<keyword evidence="4 6" id="KW-1133">Transmembrane helix</keyword>
<keyword evidence="3 6" id="KW-0812">Transmembrane</keyword>
<evidence type="ECO:0000313" key="8">
    <source>
        <dbReference type="EMBL" id="MBM7509525.1"/>
    </source>
</evidence>
<accession>A0ABS2MED1</accession>
<dbReference type="InterPro" id="IPR003834">
    <property type="entry name" value="Cyt_c_assmbl_TM_dom"/>
</dbReference>
<feature type="transmembrane region" description="Helical" evidence="6">
    <location>
        <begin position="182"/>
        <end position="206"/>
    </location>
</feature>
<feature type="transmembrane region" description="Helical" evidence="6">
    <location>
        <begin position="218"/>
        <end position="239"/>
    </location>
</feature>
<name>A0ABS2MED1_9ACTN</name>
<dbReference type="Proteomes" id="UP000732378">
    <property type="component" value="Unassembled WGS sequence"/>
</dbReference>
<dbReference type="PANTHER" id="PTHR31272">
    <property type="entry name" value="CYTOCHROME C-TYPE BIOGENESIS PROTEIN HI_1454-RELATED"/>
    <property type="match status" value="1"/>
</dbReference>
<feature type="transmembrane region" description="Helical" evidence="6">
    <location>
        <begin position="9"/>
        <end position="31"/>
    </location>
</feature>
<sequence length="257" mass="26054">MSLLSVQDLILDGSLLVALPVALVAGLVSFFTPCSLPLVPGYLSYVAGMAGAESGSAGPDAGARSRTVAGAALFVLGFATVFTSYGLALGSLGSRLLVHQELIWRVSGVLTIALGLLFAGAAGRLPLLSRTLRPRVTPKAGLAGAPLLGAAFGVGWTPCIGPALAAVLALATTSATAGRGAVLSLTYAIGLGLPFILAAFSLARAVRVFAWVRARTVWLTRGGALVLVSVGLLQVTGVWSQLIAQVQVLVTGWQAPL</sequence>